<dbReference type="InterPro" id="IPR001680">
    <property type="entry name" value="WD40_rpt"/>
</dbReference>
<protein>
    <submittedName>
        <fullName evidence="5">Angio-associated migratory cell protein</fullName>
    </submittedName>
</protein>
<dbReference type="SUPFAM" id="SSF50998">
    <property type="entry name" value="Quinoprotein alcohol dehydrogenase-like"/>
    <property type="match status" value="1"/>
</dbReference>
<feature type="repeat" description="WD" evidence="3">
    <location>
        <begin position="113"/>
        <end position="154"/>
    </location>
</feature>
<evidence type="ECO:0000313" key="6">
    <source>
        <dbReference type="Proteomes" id="UP000078541"/>
    </source>
</evidence>
<dbReference type="PROSITE" id="PS50294">
    <property type="entry name" value="WD_REPEATS_REGION"/>
    <property type="match status" value="1"/>
</dbReference>
<evidence type="ECO:0000313" key="5">
    <source>
        <dbReference type="EMBL" id="KYN37687.1"/>
    </source>
</evidence>
<reference evidence="5 6" key="1">
    <citation type="submission" date="2016-03" db="EMBL/GenBank/DDBJ databases">
        <title>Trachymyrmex septentrionalis WGS genome.</title>
        <authorList>
            <person name="Nygaard S."/>
            <person name="Hu H."/>
            <person name="Boomsma J."/>
            <person name="Zhang G."/>
        </authorList>
    </citation>
    <scope>NUCLEOTIDE SEQUENCE [LARGE SCALE GENOMIC DNA]</scope>
    <source>
        <strain evidence="5">Tsep2-gDNA-1</strain>
        <tissue evidence="5">Whole body</tissue>
    </source>
</reference>
<dbReference type="PANTHER" id="PTHR19857">
    <property type="entry name" value="MITOCHONDRIAL DIVISION PROTEIN 1-RELATED"/>
    <property type="match status" value="1"/>
</dbReference>
<dbReference type="AlphaFoldDB" id="A0A195FBV4"/>
<keyword evidence="1 3" id="KW-0853">WD repeat</keyword>
<dbReference type="Gene3D" id="2.130.10.10">
    <property type="entry name" value="YVTN repeat-like/Quinoprotein amine dehydrogenase"/>
    <property type="match status" value="1"/>
</dbReference>
<organism evidence="5 6">
    <name type="scientific">Trachymyrmex septentrionalis</name>
    <dbReference type="NCBI Taxonomy" id="34720"/>
    <lineage>
        <taxon>Eukaryota</taxon>
        <taxon>Metazoa</taxon>
        <taxon>Ecdysozoa</taxon>
        <taxon>Arthropoda</taxon>
        <taxon>Hexapoda</taxon>
        <taxon>Insecta</taxon>
        <taxon>Pterygota</taxon>
        <taxon>Neoptera</taxon>
        <taxon>Endopterygota</taxon>
        <taxon>Hymenoptera</taxon>
        <taxon>Apocrita</taxon>
        <taxon>Aculeata</taxon>
        <taxon>Formicoidea</taxon>
        <taxon>Formicidae</taxon>
        <taxon>Myrmicinae</taxon>
        <taxon>Trachymyrmex</taxon>
    </lineage>
</organism>
<dbReference type="PROSITE" id="PS50082">
    <property type="entry name" value="WD_REPEATS_2"/>
    <property type="match status" value="2"/>
</dbReference>
<dbReference type="InterPro" id="IPR011047">
    <property type="entry name" value="Quinoprotein_ADH-like_sf"/>
</dbReference>
<feature type="region of interest" description="Disordered" evidence="4">
    <location>
        <begin position="30"/>
        <end position="56"/>
    </location>
</feature>
<name>A0A195FBV4_9HYME</name>
<gene>
    <name evidence="5" type="ORF">ALC56_07886</name>
</gene>
<dbReference type="PANTHER" id="PTHR19857:SF8">
    <property type="entry name" value="ANGIO-ASSOCIATED MIGRATORY CELL PROTEIN"/>
    <property type="match status" value="1"/>
</dbReference>
<accession>A0A195FBV4</accession>
<evidence type="ECO:0000256" key="3">
    <source>
        <dbReference type="PROSITE-ProRule" id="PRU00221"/>
    </source>
</evidence>
<evidence type="ECO:0000256" key="1">
    <source>
        <dbReference type="ARBA" id="ARBA00022574"/>
    </source>
</evidence>
<dbReference type="EMBL" id="KQ981693">
    <property type="protein sequence ID" value="KYN37687.1"/>
    <property type="molecule type" value="Genomic_DNA"/>
</dbReference>
<dbReference type="Proteomes" id="UP000078541">
    <property type="component" value="Unassembled WGS sequence"/>
</dbReference>
<dbReference type="STRING" id="34720.A0A195FBV4"/>
<sequence length="434" mass="48424">MQDKRTPPSPSKVEDLVDDEMIVEDDIEEVIDLNDPIFESSSSSDENENPRTEDLMQEDTVDDAIRVFCGHKSHHTVFCCSLSKNGDLAATGGEDDKGYLWNASTGESILNTDDSHNDSVIFSDFNYNDKYVATADMRGKIKLWRISDKTCVWETALMNDINWIKWHPFSDILVTGVETGEVYMLKTRKDDYKIFAQGSGIKSETGIILPDGTFLFKREQNINLNLAGKRAVIGYENGMIHVIDLKSNTLVSTTPPDQRRLHGHSSSIIALDCYMDNNLLISVSVESQTILSTIHNGKVICVLQDLRRRGNNNDHIEIAAFCKDPTFPVAASATVTSETYGKIYIWDISKQSLRNEMDQEGGITKLVWTKASIFFTAGLDGKLRCFDAKIGHCLRIFSGHKGALYDLCISSDEKKAITVSDDGTARLFDISSIC</sequence>
<proteinExistence type="predicted"/>
<dbReference type="SMART" id="SM00320">
    <property type="entry name" value="WD40"/>
    <property type="match status" value="6"/>
</dbReference>
<keyword evidence="2" id="KW-0677">Repeat</keyword>
<keyword evidence="6" id="KW-1185">Reference proteome</keyword>
<evidence type="ECO:0000256" key="4">
    <source>
        <dbReference type="SAM" id="MobiDB-lite"/>
    </source>
</evidence>
<dbReference type="InterPro" id="IPR015943">
    <property type="entry name" value="WD40/YVTN_repeat-like_dom_sf"/>
</dbReference>
<dbReference type="Pfam" id="PF00400">
    <property type="entry name" value="WD40"/>
    <property type="match status" value="3"/>
</dbReference>
<evidence type="ECO:0000256" key="2">
    <source>
        <dbReference type="ARBA" id="ARBA00022737"/>
    </source>
</evidence>
<feature type="repeat" description="WD" evidence="3">
    <location>
        <begin position="397"/>
        <end position="434"/>
    </location>
</feature>
<dbReference type="InterPro" id="IPR051179">
    <property type="entry name" value="WD_repeat_multifunction"/>
</dbReference>